<gene>
    <name evidence="1" type="ORF">M0R45_016903</name>
</gene>
<protein>
    <submittedName>
        <fullName evidence="1">Uncharacterized protein</fullName>
    </submittedName>
</protein>
<name>A0AAW1XUP1_RUBAR</name>
<comment type="caution">
    <text evidence="1">The sequence shown here is derived from an EMBL/GenBank/DDBJ whole genome shotgun (WGS) entry which is preliminary data.</text>
</comment>
<evidence type="ECO:0000313" key="2">
    <source>
        <dbReference type="Proteomes" id="UP001457282"/>
    </source>
</evidence>
<evidence type="ECO:0000313" key="1">
    <source>
        <dbReference type="EMBL" id="KAK9940233.1"/>
    </source>
</evidence>
<accession>A0AAW1XUP1</accession>
<reference evidence="1 2" key="1">
    <citation type="journal article" date="2023" name="G3 (Bethesda)">
        <title>A chromosome-length genome assembly and annotation of blackberry (Rubus argutus, cv. 'Hillquist').</title>
        <authorList>
            <person name="Bruna T."/>
            <person name="Aryal R."/>
            <person name="Dudchenko O."/>
            <person name="Sargent D.J."/>
            <person name="Mead D."/>
            <person name="Buti M."/>
            <person name="Cavallini A."/>
            <person name="Hytonen T."/>
            <person name="Andres J."/>
            <person name="Pham M."/>
            <person name="Weisz D."/>
            <person name="Mascagni F."/>
            <person name="Usai G."/>
            <person name="Natali L."/>
            <person name="Bassil N."/>
            <person name="Fernandez G.E."/>
            <person name="Lomsadze A."/>
            <person name="Armour M."/>
            <person name="Olukolu B."/>
            <person name="Poorten T."/>
            <person name="Britton C."/>
            <person name="Davik J."/>
            <person name="Ashrafi H."/>
            <person name="Aiden E.L."/>
            <person name="Borodovsky M."/>
            <person name="Worthington M."/>
        </authorList>
    </citation>
    <scope>NUCLEOTIDE SEQUENCE [LARGE SCALE GENOMIC DNA]</scope>
    <source>
        <strain evidence="1">PI 553951</strain>
    </source>
</reference>
<keyword evidence="2" id="KW-1185">Reference proteome</keyword>
<sequence>MGLICNGKMRVVRLDLQLEYECGKDHVRVLPTVLGEAKPVRNRPMAEIGGDKLRFEQIRVELASVAPIGAISHGWAEWEASDGGLELSTKWWCGFGHEQLCSNVVVELRL</sequence>
<dbReference type="AlphaFoldDB" id="A0AAW1XUP1"/>
<proteinExistence type="predicted"/>
<dbReference type="Proteomes" id="UP001457282">
    <property type="component" value="Unassembled WGS sequence"/>
</dbReference>
<organism evidence="1 2">
    <name type="scientific">Rubus argutus</name>
    <name type="common">Southern blackberry</name>
    <dbReference type="NCBI Taxonomy" id="59490"/>
    <lineage>
        <taxon>Eukaryota</taxon>
        <taxon>Viridiplantae</taxon>
        <taxon>Streptophyta</taxon>
        <taxon>Embryophyta</taxon>
        <taxon>Tracheophyta</taxon>
        <taxon>Spermatophyta</taxon>
        <taxon>Magnoliopsida</taxon>
        <taxon>eudicotyledons</taxon>
        <taxon>Gunneridae</taxon>
        <taxon>Pentapetalae</taxon>
        <taxon>rosids</taxon>
        <taxon>fabids</taxon>
        <taxon>Rosales</taxon>
        <taxon>Rosaceae</taxon>
        <taxon>Rosoideae</taxon>
        <taxon>Rosoideae incertae sedis</taxon>
        <taxon>Rubus</taxon>
    </lineage>
</organism>
<dbReference type="EMBL" id="JBEDUW010000003">
    <property type="protein sequence ID" value="KAK9940233.1"/>
    <property type="molecule type" value="Genomic_DNA"/>
</dbReference>